<dbReference type="SUPFAM" id="SSF47473">
    <property type="entry name" value="EF-hand"/>
    <property type="match status" value="1"/>
</dbReference>
<dbReference type="EMBL" id="REGN01002184">
    <property type="protein sequence ID" value="RNA29623.1"/>
    <property type="molecule type" value="Genomic_DNA"/>
</dbReference>
<dbReference type="InterPro" id="IPR002048">
    <property type="entry name" value="EF_hand_dom"/>
</dbReference>
<dbReference type="GO" id="GO:0005509">
    <property type="term" value="F:calcium ion binding"/>
    <property type="evidence" value="ECO:0007669"/>
    <property type="project" value="InterPro"/>
</dbReference>
<reference evidence="4 5" key="1">
    <citation type="journal article" date="2018" name="Sci. Rep.">
        <title>Genomic signatures of local adaptation to the degree of environmental predictability in rotifers.</title>
        <authorList>
            <person name="Franch-Gras L."/>
            <person name="Hahn C."/>
            <person name="Garcia-Roger E.M."/>
            <person name="Carmona M.J."/>
            <person name="Serra M."/>
            <person name="Gomez A."/>
        </authorList>
    </citation>
    <scope>NUCLEOTIDE SEQUENCE [LARGE SCALE GENOMIC DNA]</scope>
    <source>
        <strain evidence="4">HYR1</strain>
    </source>
</reference>
<evidence type="ECO:0000313" key="4">
    <source>
        <dbReference type="EMBL" id="RNA29623.1"/>
    </source>
</evidence>
<protein>
    <submittedName>
        <fullName evidence="4">Calmodulin</fullName>
    </submittedName>
</protein>
<feature type="domain" description="EF-hand" evidence="3">
    <location>
        <begin position="13"/>
        <end position="48"/>
    </location>
</feature>
<proteinExistence type="predicted"/>
<gene>
    <name evidence="4" type="ORF">BpHYR1_054166</name>
</gene>
<feature type="domain" description="EF-hand" evidence="3">
    <location>
        <begin position="83"/>
        <end position="118"/>
    </location>
</feature>
<evidence type="ECO:0000256" key="1">
    <source>
        <dbReference type="ARBA" id="ARBA00022737"/>
    </source>
</evidence>
<keyword evidence="5" id="KW-1185">Reference proteome</keyword>
<organism evidence="4 5">
    <name type="scientific">Brachionus plicatilis</name>
    <name type="common">Marine rotifer</name>
    <name type="synonym">Brachionus muelleri</name>
    <dbReference type="NCBI Taxonomy" id="10195"/>
    <lineage>
        <taxon>Eukaryota</taxon>
        <taxon>Metazoa</taxon>
        <taxon>Spiralia</taxon>
        <taxon>Gnathifera</taxon>
        <taxon>Rotifera</taxon>
        <taxon>Eurotatoria</taxon>
        <taxon>Monogononta</taxon>
        <taxon>Pseudotrocha</taxon>
        <taxon>Ploima</taxon>
        <taxon>Brachionidae</taxon>
        <taxon>Brachionus</taxon>
    </lineage>
</organism>
<accession>A0A3M7S1D1</accession>
<evidence type="ECO:0000313" key="5">
    <source>
        <dbReference type="Proteomes" id="UP000276133"/>
    </source>
</evidence>
<dbReference type="STRING" id="10195.A0A3M7S1D1"/>
<dbReference type="OrthoDB" id="26525at2759"/>
<dbReference type="Pfam" id="PF13405">
    <property type="entry name" value="EF-hand_6"/>
    <property type="match status" value="1"/>
</dbReference>
<dbReference type="SMART" id="SM00054">
    <property type="entry name" value="EFh"/>
    <property type="match status" value="3"/>
</dbReference>
<dbReference type="InterPro" id="IPR018247">
    <property type="entry name" value="EF_Hand_1_Ca_BS"/>
</dbReference>
<dbReference type="InterPro" id="IPR011992">
    <property type="entry name" value="EF-hand-dom_pair"/>
</dbReference>
<dbReference type="Gene3D" id="1.10.238.10">
    <property type="entry name" value="EF-hand"/>
    <property type="match status" value="2"/>
</dbReference>
<sequence length="151" mass="17413">MSKSASNVKLSQKEIQDYQEAFSFFDDDKDGLISIQEVGKVMRSIGLYPSEHELLEISKITRSKVNFNEFLNLASRNIVDNKINEQQMQEAFRMFDLHGNGMVNLAHLRVSLQSLGEKLRDEEIDEMIRECDIDAEGNVRCEELVRILTKN</sequence>
<feature type="domain" description="EF-hand" evidence="3">
    <location>
        <begin position="119"/>
        <end position="151"/>
    </location>
</feature>
<dbReference type="AlphaFoldDB" id="A0A3M7S1D1"/>
<evidence type="ECO:0000259" key="3">
    <source>
        <dbReference type="PROSITE" id="PS50222"/>
    </source>
</evidence>
<comment type="caution">
    <text evidence="4">The sequence shown here is derived from an EMBL/GenBank/DDBJ whole genome shotgun (WGS) entry which is preliminary data.</text>
</comment>
<evidence type="ECO:0000256" key="2">
    <source>
        <dbReference type="ARBA" id="ARBA00022837"/>
    </source>
</evidence>
<dbReference type="GO" id="GO:0016460">
    <property type="term" value="C:myosin II complex"/>
    <property type="evidence" value="ECO:0007669"/>
    <property type="project" value="TreeGrafter"/>
</dbReference>
<dbReference type="CDD" id="cd00051">
    <property type="entry name" value="EFh"/>
    <property type="match status" value="2"/>
</dbReference>
<dbReference type="Pfam" id="PF13499">
    <property type="entry name" value="EF-hand_7"/>
    <property type="match status" value="1"/>
</dbReference>
<name>A0A3M7S1D1_BRAPC</name>
<keyword evidence="1" id="KW-0677">Repeat</keyword>
<dbReference type="FunFam" id="1.10.238.10:FF:000527">
    <property type="entry name" value="Calmodulin-3"/>
    <property type="match status" value="1"/>
</dbReference>
<dbReference type="PANTHER" id="PTHR23048:SF0">
    <property type="entry name" value="CALMODULIN LIKE 3"/>
    <property type="match status" value="1"/>
</dbReference>
<dbReference type="PANTHER" id="PTHR23048">
    <property type="entry name" value="MYOSIN LIGHT CHAIN 1, 3"/>
    <property type="match status" value="1"/>
</dbReference>
<dbReference type="PROSITE" id="PS00018">
    <property type="entry name" value="EF_HAND_1"/>
    <property type="match status" value="1"/>
</dbReference>
<dbReference type="Proteomes" id="UP000276133">
    <property type="component" value="Unassembled WGS sequence"/>
</dbReference>
<dbReference type="PROSITE" id="PS50222">
    <property type="entry name" value="EF_HAND_2"/>
    <property type="match status" value="3"/>
</dbReference>
<dbReference type="InterPro" id="IPR050230">
    <property type="entry name" value="CALM/Myosin/TropC-like"/>
</dbReference>
<keyword evidence="2" id="KW-0106">Calcium</keyword>